<organism evidence="1 2">
    <name type="scientific">Lasiodiplodia mahajangana</name>
    <dbReference type="NCBI Taxonomy" id="1108764"/>
    <lineage>
        <taxon>Eukaryota</taxon>
        <taxon>Fungi</taxon>
        <taxon>Dikarya</taxon>
        <taxon>Ascomycota</taxon>
        <taxon>Pezizomycotina</taxon>
        <taxon>Dothideomycetes</taxon>
        <taxon>Dothideomycetes incertae sedis</taxon>
        <taxon>Botryosphaeriales</taxon>
        <taxon>Botryosphaeriaceae</taxon>
        <taxon>Lasiodiplodia</taxon>
    </lineage>
</organism>
<accession>A0ACC2JAN3</accession>
<dbReference type="Proteomes" id="UP001153332">
    <property type="component" value="Unassembled WGS sequence"/>
</dbReference>
<reference evidence="1" key="1">
    <citation type="submission" date="2022-12" db="EMBL/GenBank/DDBJ databases">
        <title>Genome Sequence of Lasiodiplodia mahajangana.</title>
        <authorList>
            <person name="Buettner E."/>
        </authorList>
    </citation>
    <scope>NUCLEOTIDE SEQUENCE</scope>
    <source>
        <strain evidence="1">VT137</strain>
    </source>
</reference>
<keyword evidence="2" id="KW-1185">Reference proteome</keyword>
<name>A0ACC2JAN3_9PEZI</name>
<evidence type="ECO:0000313" key="1">
    <source>
        <dbReference type="EMBL" id="KAJ8124535.1"/>
    </source>
</evidence>
<proteinExistence type="predicted"/>
<sequence length="159" mass="16644">MGNGRFVELGWFAKLAGVGRGGLANVVMLAINVPPKALASLFCALAAENPPSPLSVVEVAMLACSIDEYESPGIVVELVSSETASEETTCGDEDDTSWPGLVDIEVDVDGEALGIVMEECGNESGDLRQWSASSKKEEVEAFCRPAAAAAPPAWAWAWA</sequence>
<gene>
    <name evidence="1" type="ORF">O1611_g9105</name>
</gene>
<comment type="caution">
    <text evidence="1">The sequence shown here is derived from an EMBL/GenBank/DDBJ whole genome shotgun (WGS) entry which is preliminary data.</text>
</comment>
<protein>
    <submittedName>
        <fullName evidence="1">Uncharacterized protein</fullName>
    </submittedName>
</protein>
<dbReference type="EMBL" id="JAPUUL010002948">
    <property type="protein sequence ID" value="KAJ8124535.1"/>
    <property type="molecule type" value="Genomic_DNA"/>
</dbReference>
<evidence type="ECO:0000313" key="2">
    <source>
        <dbReference type="Proteomes" id="UP001153332"/>
    </source>
</evidence>